<dbReference type="RefSeq" id="WP_036823704.1">
    <property type="nucleotide sequence ID" value="NZ_JGVO01000481.1"/>
</dbReference>
<dbReference type="GO" id="GO:0005615">
    <property type="term" value="C:extracellular space"/>
    <property type="evidence" value="ECO:0007669"/>
    <property type="project" value="TreeGrafter"/>
</dbReference>
<dbReference type="OrthoDB" id="9783299at2"/>
<dbReference type="Pfam" id="PF07452">
    <property type="entry name" value="CHRD"/>
    <property type="match status" value="3"/>
</dbReference>
<name>A0A2T3NWX0_9GAMM</name>
<dbReference type="AlphaFoldDB" id="A0A2T3NWX0"/>
<comment type="caution">
    <text evidence="3">The sequence shown here is derived from an EMBL/GenBank/DDBJ whole genome shotgun (WGS) entry which is preliminary data.</text>
</comment>
<keyword evidence="4" id="KW-1185">Reference proteome</keyword>
<evidence type="ECO:0000256" key="1">
    <source>
        <dbReference type="SAM" id="MobiDB-lite"/>
    </source>
</evidence>
<dbReference type="EMBL" id="PYMA01000003">
    <property type="protein sequence ID" value="PSW20765.1"/>
    <property type="molecule type" value="Genomic_DNA"/>
</dbReference>
<evidence type="ECO:0000313" key="3">
    <source>
        <dbReference type="EMBL" id="PSW20765.1"/>
    </source>
</evidence>
<evidence type="ECO:0000313" key="4">
    <source>
        <dbReference type="Proteomes" id="UP000241771"/>
    </source>
</evidence>
<organism evidence="3 4">
    <name type="scientific">Photobacterium sanctipauli</name>
    <dbReference type="NCBI Taxonomy" id="1342794"/>
    <lineage>
        <taxon>Bacteria</taxon>
        <taxon>Pseudomonadati</taxon>
        <taxon>Pseudomonadota</taxon>
        <taxon>Gammaproteobacteria</taxon>
        <taxon>Vibrionales</taxon>
        <taxon>Vibrionaceae</taxon>
        <taxon>Photobacterium</taxon>
    </lineage>
</organism>
<protein>
    <submittedName>
        <fullName evidence="3">CHRD domain-containing protein</fullName>
    </submittedName>
</protein>
<dbReference type="GO" id="GO:0036122">
    <property type="term" value="F:BMP binding"/>
    <property type="evidence" value="ECO:0007669"/>
    <property type="project" value="TreeGrafter"/>
</dbReference>
<feature type="region of interest" description="Disordered" evidence="1">
    <location>
        <begin position="64"/>
        <end position="98"/>
    </location>
</feature>
<dbReference type="PROSITE" id="PS51257">
    <property type="entry name" value="PROKAR_LIPOPROTEIN"/>
    <property type="match status" value="1"/>
</dbReference>
<gene>
    <name evidence="3" type="ORF">C9I98_07960</name>
</gene>
<sequence>MSKHVIWALLISVVSLVGCHDEEFTFDVTLSGAQQVPPVETMATASGAVTLLVEKGDEEHFVTLTSTTNKNPPQKHEHKYKHKDDDPDPDPGPGEGDTYTLSAEVDVSNVDNVVSVHIHEGSIGTNGPVAFEFTDNGDGTMSVESTEITMEQADMLMNGEWYLNVHTQQNPPGELRGQIVDANTEILAFVLDGNQEVPAVDTDASGLGYATLNTESYELDLKVITTGVDDAEAAHIHEGEIGTNGGVAVFLEQNAEDPTVWQTPEDTTLEADVANTLLAGGHYVNVHTPGVPSGEIRGQIVNEMVKIFAFGLSGDEEVPPVVTDGSGDGYVWFDRSTSVLSVLVITSGLEGASAAHVHEGEVGANGGVVVGLVQDGSDVNVWRSPDNVTLDEDTANTLLAGGHYINVHTPEVPSGEVRGQID</sequence>
<proteinExistence type="predicted"/>
<evidence type="ECO:0000259" key="2">
    <source>
        <dbReference type="PROSITE" id="PS50933"/>
    </source>
</evidence>
<dbReference type="Proteomes" id="UP000241771">
    <property type="component" value="Unassembled WGS sequence"/>
</dbReference>
<dbReference type="SMART" id="SM00754">
    <property type="entry name" value="CHRD"/>
    <property type="match status" value="3"/>
</dbReference>
<reference evidence="3 4" key="1">
    <citation type="submission" date="2018-01" db="EMBL/GenBank/DDBJ databases">
        <title>Whole genome sequencing of Histamine producing bacteria.</title>
        <authorList>
            <person name="Butler K."/>
        </authorList>
    </citation>
    <scope>NUCLEOTIDE SEQUENCE [LARGE SCALE GENOMIC DNA]</scope>
    <source>
        <strain evidence="3 4">DSM 100436</strain>
    </source>
</reference>
<feature type="domain" description="CHRD" evidence="2">
    <location>
        <begin position="183"/>
        <end position="305"/>
    </location>
</feature>
<dbReference type="PANTHER" id="PTHR46526">
    <property type="entry name" value="CHORDIN"/>
    <property type="match status" value="1"/>
</dbReference>
<dbReference type="InterPro" id="IPR052278">
    <property type="entry name" value="Chordin-like_regulators"/>
</dbReference>
<dbReference type="PROSITE" id="PS50933">
    <property type="entry name" value="CHRD"/>
    <property type="match status" value="1"/>
</dbReference>
<dbReference type="PANTHER" id="PTHR46526:SF1">
    <property type="entry name" value="CHORDIN"/>
    <property type="match status" value="1"/>
</dbReference>
<dbReference type="InterPro" id="IPR010895">
    <property type="entry name" value="CHRD"/>
</dbReference>
<accession>A0A2T3NWX0</accession>